<evidence type="ECO:0008006" key="4">
    <source>
        <dbReference type="Google" id="ProtNLM"/>
    </source>
</evidence>
<dbReference type="RefSeq" id="WP_092123488.1">
    <property type="nucleotide sequence ID" value="NZ_FMXO01000020.1"/>
</dbReference>
<keyword evidence="1" id="KW-0472">Membrane</keyword>
<evidence type="ECO:0000256" key="1">
    <source>
        <dbReference type="SAM" id="Phobius"/>
    </source>
</evidence>
<dbReference type="STRING" id="617002.SAMN05660653_02983"/>
<name>A0A1G6EPS5_9BACT</name>
<keyword evidence="1" id="KW-1133">Transmembrane helix</keyword>
<accession>A0A1G6EPS5</accession>
<proteinExistence type="predicted"/>
<evidence type="ECO:0000313" key="3">
    <source>
        <dbReference type="Proteomes" id="UP000198771"/>
    </source>
</evidence>
<keyword evidence="3" id="KW-1185">Reference proteome</keyword>
<dbReference type="Proteomes" id="UP000198771">
    <property type="component" value="Unassembled WGS sequence"/>
</dbReference>
<feature type="transmembrane region" description="Helical" evidence="1">
    <location>
        <begin position="35"/>
        <end position="54"/>
    </location>
</feature>
<organism evidence="2 3">
    <name type="scientific">Desulfonatronum thiosulfatophilum</name>
    <dbReference type="NCBI Taxonomy" id="617002"/>
    <lineage>
        <taxon>Bacteria</taxon>
        <taxon>Pseudomonadati</taxon>
        <taxon>Thermodesulfobacteriota</taxon>
        <taxon>Desulfovibrionia</taxon>
        <taxon>Desulfovibrionales</taxon>
        <taxon>Desulfonatronaceae</taxon>
        <taxon>Desulfonatronum</taxon>
    </lineage>
</organism>
<dbReference type="AlphaFoldDB" id="A0A1G6EPS5"/>
<dbReference type="EMBL" id="FMXO01000020">
    <property type="protein sequence ID" value="SDB58895.1"/>
    <property type="molecule type" value="Genomic_DNA"/>
</dbReference>
<protein>
    <recommendedName>
        <fullName evidence="4">2TM domain-containing protein</fullName>
    </recommendedName>
</protein>
<reference evidence="2 3" key="1">
    <citation type="submission" date="2016-10" db="EMBL/GenBank/DDBJ databases">
        <authorList>
            <person name="de Groot N.N."/>
        </authorList>
    </citation>
    <scope>NUCLEOTIDE SEQUENCE [LARGE SCALE GENOMIC DNA]</scope>
    <source>
        <strain evidence="2 3">ASO4-2</strain>
    </source>
</reference>
<gene>
    <name evidence="2" type="ORF">SAMN05660653_02983</name>
</gene>
<dbReference type="OrthoDB" id="1525247at2"/>
<sequence>MKRWHWIVIIVLTLLTLVGQYLEHNYWWEAIPGFFAVYGFVGSLILMHGAKFLAKKFISKKPDYYDDSITKEQDVKTNAH</sequence>
<evidence type="ECO:0000313" key="2">
    <source>
        <dbReference type="EMBL" id="SDB58895.1"/>
    </source>
</evidence>
<keyword evidence="1" id="KW-0812">Transmembrane</keyword>